<evidence type="ECO:0000256" key="3">
    <source>
        <dbReference type="ARBA" id="ARBA00022553"/>
    </source>
</evidence>
<keyword evidence="7 9" id="KW-0505">Motor protein</keyword>
<evidence type="ECO:0000256" key="11">
    <source>
        <dbReference type="SAM" id="MobiDB-lite"/>
    </source>
</evidence>
<keyword evidence="5 9" id="KW-0547">Nucleotide-binding</keyword>
<feature type="domain" description="Kinesin motor" evidence="12">
    <location>
        <begin position="279"/>
        <end position="630"/>
    </location>
</feature>
<feature type="compositionally biased region" description="Pro residues" evidence="11">
    <location>
        <begin position="230"/>
        <end position="239"/>
    </location>
</feature>
<feature type="binding site" evidence="9">
    <location>
        <begin position="372"/>
        <end position="379"/>
    </location>
    <ligand>
        <name>ATP</name>
        <dbReference type="ChEBI" id="CHEBI:30616"/>
    </ligand>
</feature>
<dbReference type="InterPro" id="IPR036961">
    <property type="entry name" value="Kinesin_motor_dom_sf"/>
</dbReference>
<feature type="compositionally biased region" description="Low complexity" evidence="11">
    <location>
        <begin position="1050"/>
        <end position="1063"/>
    </location>
</feature>
<dbReference type="Proteomes" id="UP000694890">
    <property type="component" value="Linkage group LG7_1"/>
</dbReference>
<reference evidence="14" key="1">
    <citation type="submission" date="2025-08" db="UniProtKB">
        <authorList>
            <consortium name="RefSeq"/>
        </authorList>
    </citation>
    <scope>IDENTIFICATION</scope>
    <source>
        <tissue evidence="14">Brain</tissue>
    </source>
</reference>
<dbReference type="GO" id="GO:0048731">
    <property type="term" value="P:system development"/>
    <property type="evidence" value="ECO:0007669"/>
    <property type="project" value="UniProtKB-ARBA"/>
</dbReference>
<feature type="compositionally biased region" description="Polar residues" evidence="11">
    <location>
        <begin position="906"/>
        <end position="916"/>
    </location>
</feature>
<feature type="compositionally biased region" description="Polar residues" evidence="11">
    <location>
        <begin position="1313"/>
        <end position="1331"/>
    </location>
</feature>
<comment type="subcellular location">
    <subcellularLocation>
        <location evidence="1">Cytoplasm</location>
        <location evidence="1">Cytoskeleton</location>
    </subcellularLocation>
</comment>
<feature type="compositionally biased region" description="Basic residues" evidence="11">
    <location>
        <begin position="1694"/>
        <end position="1711"/>
    </location>
</feature>
<dbReference type="PRINTS" id="PR00380">
    <property type="entry name" value="KINESINHEAVY"/>
</dbReference>
<evidence type="ECO:0000313" key="13">
    <source>
        <dbReference type="Proteomes" id="UP000694890"/>
    </source>
</evidence>
<keyword evidence="4" id="KW-0493">Microtubule</keyword>
<keyword evidence="6 9" id="KW-0067">ATP-binding</keyword>
<dbReference type="Gene3D" id="3.40.850.10">
    <property type="entry name" value="Kinesin motor domain"/>
    <property type="match status" value="1"/>
</dbReference>
<gene>
    <name evidence="14" type="primary">kif26aa</name>
</gene>
<evidence type="ECO:0000256" key="8">
    <source>
        <dbReference type="ARBA" id="ARBA00023212"/>
    </source>
</evidence>
<feature type="compositionally biased region" description="Polar residues" evidence="11">
    <location>
        <begin position="778"/>
        <end position="814"/>
    </location>
</feature>
<organism evidence="13 14">
    <name type="scientific">Lates calcarifer</name>
    <name type="common">Barramundi</name>
    <name type="synonym">Holocentrus calcarifer</name>
    <dbReference type="NCBI Taxonomy" id="8187"/>
    <lineage>
        <taxon>Eukaryota</taxon>
        <taxon>Metazoa</taxon>
        <taxon>Chordata</taxon>
        <taxon>Craniata</taxon>
        <taxon>Vertebrata</taxon>
        <taxon>Euteleostomi</taxon>
        <taxon>Actinopterygii</taxon>
        <taxon>Neopterygii</taxon>
        <taxon>Teleostei</taxon>
        <taxon>Neoteleostei</taxon>
        <taxon>Acanthomorphata</taxon>
        <taxon>Carangaria</taxon>
        <taxon>Carangaria incertae sedis</taxon>
        <taxon>Centropomidae</taxon>
        <taxon>Lates</taxon>
    </lineage>
</organism>
<evidence type="ECO:0000256" key="7">
    <source>
        <dbReference type="ARBA" id="ARBA00023175"/>
    </source>
</evidence>
<name>A0AAJ8B9A0_LATCA</name>
<feature type="region of interest" description="Disordered" evidence="11">
    <location>
        <begin position="1045"/>
        <end position="1080"/>
    </location>
</feature>
<feature type="compositionally biased region" description="Low complexity" evidence="11">
    <location>
        <begin position="1466"/>
        <end position="1475"/>
    </location>
</feature>
<feature type="region of interest" description="Disordered" evidence="11">
    <location>
        <begin position="1660"/>
        <end position="1714"/>
    </location>
</feature>
<evidence type="ECO:0000256" key="2">
    <source>
        <dbReference type="ARBA" id="ARBA00022490"/>
    </source>
</evidence>
<feature type="region of interest" description="Disordered" evidence="11">
    <location>
        <begin position="629"/>
        <end position="666"/>
    </location>
</feature>
<feature type="compositionally biased region" description="Low complexity" evidence="11">
    <location>
        <begin position="637"/>
        <end position="650"/>
    </location>
</feature>
<feature type="compositionally biased region" description="Polar residues" evidence="11">
    <location>
        <begin position="1626"/>
        <end position="1639"/>
    </location>
</feature>
<feature type="region of interest" description="Disordered" evidence="11">
    <location>
        <begin position="1493"/>
        <end position="1643"/>
    </location>
</feature>
<feature type="compositionally biased region" description="Polar residues" evidence="11">
    <location>
        <begin position="1158"/>
        <end position="1167"/>
    </location>
</feature>
<comment type="similarity">
    <text evidence="9">Belongs to the TRAFAC class myosin-kinesin ATPase superfamily. Kinesin family.</text>
</comment>
<feature type="compositionally biased region" description="Polar residues" evidence="11">
    <location>
        <begin position="1339"/>
        <end position="1371"/>
    </location>
</feature>
<evidence type="ECO:0000256" key="10">
    <source>
        <dbReference type="SAM" id="Coils"/>
    </source>
</evidence>
<feature type="compositionally biased region" description="Polar residues" evidence="11">
    <location>
        <begin position="1448"/>
        <end position="1458"/>
    </location>
</feature>
<dbReference type="SMART" id="SM00129">
    <property type="entry name" value="KISc"/>
    <property type="match status" value="1"/>
</dbReference>
<keyword evidence="3" id="KW-0597">Phosphoprotein</keyword>
<feature type="region of interest" description="Disordered" evidence="11">
    <location>
        <begin position="771"/>
        <end position="819"/>
    </location>
</feature>
<dbReference type="PANTHER" id="PTHR21608:SF5">
    <property type="entry name" value="KINESIN FAMILY MEMBER 26AA"/>
    <property type="match status" value="1"/>
</dbReference>
<evidence type="ECO:0000256" key="6">
    <source>
        <dbReference type="ARBA" id="ARBA00022840"/>
    </source>
</evidence>
<dbReference type="SUPFAM" id="SSF52540">
    <property type="entry name" value="P-loop containing nucleoside triphosphate hydrolases"/>
    <property type="match status" value="1"/>
</dbReference>
<feature type="coiled-coil region" evidence="10">
    <location>
        <begin position="1784"/>
        <end position="1814"/>
    </location>
</feature>
<feature type="region of interest" description="Disordered" evidence="11">
    <location>
        <begin position="1447"/>
        <end position="1478"/>
    </location>
</feature>
<protein>
    <submittedName>
        <fullName evidence="14">Kinesin-like protein KIF26A isoform X1</fullName>
    </submittedName>
</protein>
<dbReference type="PANTHER" id="PTHR21608">
    <property type="entry name" value="KINESIN-LIKE PROTEIN CG14535"/>
    <property type="match status" value="1"/>
</dbReference>
<dbReference type="RefSeq" id="XP_050927502.1">
    <property type="nucleotide sequence ID" value="XM_051071545.1"/>
</dbReference>
<dbReference type="InterPro" id="IPR001752">
    <property type="entry name" value="Kinesin_motor_dom"/>
</dbReference>
<dbReference type="GO" id="GO:0007018">
    <property type="term" value="P:microtubule-based movement"/>
    <property type="evidence" value="ECO:0007669"/>
    <property type="project" value="InterPro"/>
</dbReference>
<keyword evidence="8" id="KW-0206">Cytoskeleton</keyword>
<dbReference type="GO" id="GO:0005874">
    <property type="term" value="C:microtubule"/>
    <property type="evidence" value="ECO:0007669"/>
    <property type="project" value="UniProtKB-KW"/>
</dbReference>
<evidence type="ECO:0000256" key="5">
    <source>
        <dbReference type="ARBA" id="ARBA00022741"/>
    </source>
</evidence>
<feature type="compositionally biased region" description="Low complexity" evidence="11">
    <location>
        <begin position="1586"/>
        <end position="1605"/>
    </location>
</feature>
<dbReference type="GeneID" id="108890027"/>
<feature type="compositionally biased region" description="Low complexity" evidence="11">
    <location>
        <begin position="1676"/>
        <end position="1693"/>
    </location>
</feature>
<keyword evidence="10" id="KW-0175">Coiled coil</keyword>
<dbReference type="Pfam" id="PF00225">
    <property type="entry name" value="Kinesin"/>
    <property type="match status" value="1"/>
</dbReference>
<evidence type="ECO:0000259" key="12">
    <source>
        <dbReference type="PROSITE" id="PS50067"/>
    </source>
</evidence>
<feature type="region of interest" description="Disordered" evidence="11">
    <location>
        <begin position="899"/>
        <end position="921"/>
    </location>
</feature>
<dbReference type="CTD" id="567643"/>
<proteinExistence type="inferred from homology"/>
<evidence type="ECO:0000313" key="14">
    <source>
        <dbReference type="RefSeq" id="XP_050927502.1"/>
    </source>
</evidence>
<dbReference type="InterPro" id="IPR027417">
    <property type="entry name" value="P-loop_NTPase"/>
</dbReference>
<dbReference type="InterPro" id="IPR057090">
    <property type="entry name" value="HTH_KIF26A_B_1st"/>
</dbReference>
<dbReference type="PROSITE" id="PS50067">
    <property type="entry name" value="KINESIN_MOTOR_2"/>
    <property type="match status" value="1"/>
</dbReference>
<dbReference type="GO" id="GO:0003777">
    <property type="term" value="F:microtubule motor activity"/>
    <property type="evidence" value="ECO:0007669"/>
    <property type="project" value="InterPro"/>
</dbReference>
<feature type="region of interest" description="Disordered" evidence="11">
    <location>
        <begin position="223"/>
        <end position="243"/>
    </location>
</feature>
<sequence>MASQLNRQAAALADTTALKDLAYASFLFDKLQRLQWPRRNRHASVDTHCDICGTSFQQLRRFALRRALGISREMTPRPATPSVPTTTCDPLAPEGGWVGDELPLKQQRWSYEEEQQGGGAAWRWGGVQSTYLGGGGAKGLATVTPLPLNAHHYLEGVWRVSCCRPEHQQTTTLASDGDYVTVRSSTQDIAAKPAAHSIATQTSQPPSAAAAFFIRAAQKLSLSRRKKTQPVPPPSPAEAPGPVLYTGGFSGALQLSPPAVPPCLLRAGSKVKDTPGMGKVRVMVRICSVYSSESSESMSFLKVDGRKKQLSLCETSAGGHTQRRSSTSVPKTFTFDAVFSQDSSQAEVCSGTVAEVIQSVVNGADGCIFCFGHANLGKTYTMIGRDCSTQSLGVAPTAISWLFKVIEERREKAGARFSIRVSAVEISGREETLTDLLAELSSSSFSGAQQEAPGPAVSLREDPVCGSQLQNQTELRVNNAERAAFFLDAALAARRSSRAPNDQEARRNSHFLFTLHLYQERLDKSSKAAMSGRSRLHLLDLGSCETDISRTREGGGGQCLSLSALGNVILALANGAKHVPYRDSKLTMLLSESLGNINCRTTMIAHISDSPANYMETLTTVQLASRIHRMRKKKSKYGSSSSGGESSCEEGPSHRPPHLRPFHPRTVALDPDTSLLLSSDPDYSSSSEHSCDTVIYIGPGGTAISDRELSDNEGPPSFVPIIPSLNKKRVKDTPKSDGDHLKCNTFAELQERLDCIDGSEGPATFGTEGKTAQAAALRTQTGATKPTEVTSPPKPDTNSSQRFLESTPTTCTNKPDQEQPKLFSAGLMDTSKQTSADGEKLSVIPFQPCVVRPSGTCYQDTDPVVQDKVYLKGGVPKPSASPSLPRTCRAASQPVEVVGRTPPVGMSQQAPRQVQPPSMDRAAHTNRCPMEVNNFRAALLGRCLDRDFLRNTVTLQQPVELNGEDELVFTVVEELPHGLVPDNGRPPNLLSFNSDCSPQALASGSRPVSIISSINDEYDAYTSQQEAGPWPDVGTDCQGMLFSQRGNKQSSVGSWPSEVSSDSAESEGTHPTSRLHLRDKNMATENASTLTSPSMFHKQQFFQHGIKSSLNDSGVCFSELESDPATPNKPSFTKCPPSPDSTKVSLKGSLKVRANTLNNSLSTQIPHHTSHPSLPRKTKPTSSAGVGCSRQEGRNDDVLLQGSGHFDPREVEFLSSCKPSRSGMSSASSKRPGGNSNSVPRPPKGQVSSSAQRVVDGCEKSSSRRGDTLIKLPRLTRGATTLGTVSIPQSSEPRWGHETTSMTGTLRFASLGKKSNGQKGNMISKSGSGNISPPAPLVKQSSQEQKTRTALSPSALKTNSDTGKSSFPKTPTSEEEFNVRVQADSFSHRTSSLKTEHGSARTSSSLKTQGAKVDSSRHYGSLMSLERSDSQAFAGSKPELFREISGATLGSNSRSNRSVPRLGVPASTSTSASSSQISPGVFATTSKLGQVRGSSNMRAAVSGGSKVRMLSTSISKSMSSSPKPPDNTAGRNASLPLTGKSPVRSGTGAKTGRGTIMGTKQAISRAANSRVSELAAGSPRKQFSRGAGLTGSDGTDSGTSSVSGSPVNTPIPSPYSKITAPRRPQRYSSGHGSDNSSILSGELPPAMGRTALFYHSGGSSGYESMIRDSETTGSTSSAHDSMSESGASSSNRSRVSKSPKKRGNGFLRRRLIPAPLPDTSSLGRKVGGQWVDLPPLGGTLKEPFEIKVYEIDDVERLQRRREVVTGTEPFHDVEKGLLYFNARLRMLEKRQQQIRELKSKHERLKVELEEAKNRLMLHPNKWSGEFDVDQDLDRESQEYLEALAQATAELEYCVNLCKSRVMMETCFDIAVTTAAAAKGGQQEVEV</sequence>
<feature type="region of interest" description="Disordered" evidence="11">
    <location>
        <begin position="1158"/>
        <end position="1269"/>
    </location>
</feature>
<evidence type="ECO:0000256" key="4">
    <source>
        <dbReference type="ARBA" id="ARBA00022701"/>
    </source>
</evidence>
<keyword evidence="2" id="KW-0963">Cytoplasm</keyword>
<dbReference type="Pfam" id="PF23081">
    <property type="entry name" value="HTH_KIF26A_B_1st"/>
    <property type="match status" value="1"/>
</dbReference>
<feature type="region of interest" description="Disordered" evidence="11">
    <location>
        <begin position="1121"/>
        <end position="1145"/>
    </location>
</feature>
<dbReference type="GO" id="GO:0005524">
    <property type="term" value="F:ATP binding"/>
    <property type="evidence" value="ECO:0007669"/>
    <property type="project" value="UniProtKB-UniRule"/>
</dbReference>
<feature type="region of interest" description="Disordered" evidence="11">
    <location>
        <begin position="1311"/>
        <end position="1417"/>
    </location>
</feature>
<feature type="compositionally biased region" description="Basic and acidic residues" evidence="11">
    <location>
        <begin position="1256"/>
        <end position="1268"/>
    </location>
</feature>
<evidence type="ECO:0000256" key="9">
    <source>
        <dbReference type="PROSITE-ProRule" id="PRU00283"/>
    </source>
</evidence>
<evidence type="ECO:0000256" key="1">
    <source>
        <dbReference type="ARBA" id="ARBA00004245"/>
    </source>
</evidence>
<dbReference type="FunFam" id="3.40.850.10:FF:000015">
    <property type="entry name" value="Kinesin family member 26A"/>
    <property type="match status" value="1"/>
</dbReference>
<feature type="compositionally biased region" description="Low complexity" evidence="11">
    <location>
        <begin position="1218"/>
        <end position="1233"/>
    </location>
</feature>
<dbReference type="GO" id="GO:0008017">
    <property type="term" value="F:microtubule binding"/>
    <property type="evidence" value="ECO:0007669"/>
    <property type="project" value="InterPro"/>
</dbReference>
<feature type="compositionally biased region" description="Basic residues" evidence="11">
    <location>
        <begin position="1168"/>
        <end position="1179"/>
    </location>
</feature>
<dbReference type="InterPro" id="IPR027640">
    <property type="entry name" value="Kinesin-like_fam"/>
</dbReference>
<accession>A0AAJ8B9A0</accession>
<feature type="compositionally biased region" description="Polar residues" evidence="11">
    <location>
        <begin position="1384"/>
        <end position="1393"/>
    </location>
</feature>
<feature type="compositionally biased region" description="Low complexity" evidence="11">
    <location>
        <begin position="1511"/>
        <end position="1521"/>
    </location>
</feature>